<dbReference type="PANTHER" id="PTHR43000">
    <property type="entry name" value="DTDP-D-GLUCOSE 4,6-DEHYDRATASE-RELATED"/>
    <property type="match status" value="1"/>
</dbReference>
<dbReference type="SUPFAM" id="SSF51735">
    <property type="entry name" value="NAD(P)-binding Rossmann-fold domains"/>
    <property type="match status" value="1"/>
</dbReference>
<dbReference type="PRINTS" id="PR01713">
    <property type="entry name" value="NUCEPIMERASE"/>
</dbReference>
<accession>A0A1G2HSF0</accession>
<sequence>MKKYLLIGGAGFIGSHLSEVLLKQGSKVTIADKSDGIDVDDAKQLAAVFKKEKPDIVFHLAGVINLRLPVTDPLFIKDLGFMQRTYTILEACKTYGVKKIIFISSGAVYGKADVIPTPESCVGRPDSLYALASLMVEKYIENFYKDSSLQYAIARLSNVYGERQWKSGIVPAIVTQILAEQPPIIYGDGNQTRDFIYIDDVVDALVKLAEKGSNSTYNIASGKEISLNTLFSLVKKISVSSMVPIHKEAKSGESQRSALDIQKIKKDIGWAPQVSLEIGLRQAVNFYAKEKN</sequence>
<evidence type="ECO:0000259" key="2">
    <source>
        <dbReference type="Pfam" id="PF01370"/>
    </source>
</evidence>
<protein>
    <recommendedName>
        <fullName evidence="2">NAD-dependent epimerase/dehydratase domain-containing protein</fullName>
    </recommendedName>
</protein>
<dbReference type="EMBL" id="MHOP01000023">
    <property type="protein sequence ID" value="OGZ65373.1"/>
    <property type="molecule type" value="Genomic_DNA"/>
</dbReference>
<gene>
    <name evidence="3" type="ORF">A2822_02565</name>
</gene>
<dbReference type="InterPro" id="IPR036291">
    <property type="entry name" value="NAD(P)-bd_dom_sf"/>
</dbReference>
<name>A0A1G2HSF0_9BACT</name>
<organism evidence="3 4">
    <name type="scientific">Candidatus Staskawiczbacteria bacterium RIFCSPHIGHO2_01_FULL_41_41</name>
    <dbReference type="NCBI Taxonomy" id="1802203"/>
    <lineage>
        <taxon>Bacteria</taxon>
        <taxon>Candidatus Staskawicziibacteriota</taxon>
    </lineage>
</organism>
<comment type="similarity">
    <text evidence="1">Belongs to the NAD(P)-dependent epimerase/dehydratase family.</text>
</comment>
<evidence type="ECO:0000256" key="1">
    <source>
        <dbReference type="ARBA" id="ARBA00007637"/>
    </source>
</evidence>
<evidence type="ECO:0000313" key="3">
    <source>
        <dbReference type="EMBL" id="OGZ65373.1"/>
    </source>
</evidence>
<evidence type="ECO:0000313" key="4">
    <source>
        <dbReference type="Proteomes" id="UP000178774"/>
    </source>
</evidence>
<dbReference type="Proteomes" id="UP000178774">
    <property type="component" value="Unassembled WGS sequence"/>
</dbReference>
<dbReference type="InterPro" id="IPR001509">
    <property type="entry name" value="Epimerase_deHydtase"/>
</dbReference>
<comment type="caution">
    <text evidence="3">The sequence shown here is derived from an EMBL/GenBank/DDBJ whole genome shotgun (WGS) entry which is preliminary data.</text>
</comment>
<feature type="domain" description="NAD-dependent epimerase/dehydratase" evidence="2">
    <location>
        <begin position="5"/>
        <end position="220"/>
    </location>
</feature>
<proteinExistence type="inferred from homology"/>
<dbReference type="Pfam" id="PF01370">
    <property type="entry name" value="Epimerase"/>
    <property type="match status" value="1"/>
</dbReference>
<reference evidence="3 4" key="1">
    <citation type="journal article" date="2016" name="Nat. Commun.">
        <title>Thousands of microbial genomes shed light on interconnected biogeochemical processes in an aquifer system.</title>
        <authorList>
            <person name="Anantharaman K."/>
            <person name="Brown C.T."/>
            <person name="Hug L.A."/>
            <person name="Sharon I."/>
            <person name="Castelle C.J."/>
            <person name="Probst A.J."/>
            <person name="Thomas B.C."/>
            <person name="Singh A."/>
            <person name="Wilkins M.J."/>
            <person name="Karaoz U."/>
            <person name="Brodie E.L."/>
            <person name="Williams K.H."/>
            <person name="Hubbard S.S."/>
            <person name="Banfield J.F."/>
        </authorList>
    </citation>
    <scope>NUCLEOTIDE SEQUENCE [LARGE SCALE GENOMIC DNA]</scope>
</reference>
<dbReference type="Gene3D" id="3.40.50.720">
    <property type="entry name" value="NAD(P)-binding Rossmann-like Domain"/>
    <property type="match status" value="1"/>
</dbReference>
<dbReference type="AlphaFoldDB" id="A0A1G2HSF0"/>